<organism evidence="2 3">
    <name type="scientific">Hungatella hathewayi WAL-18680</name>
    <dbReference type="NCBI Taxonomy" id="742737"/>
    <lineage>
        <taxon>Bacteria</taxon>
        <taxon>Bacillati</taxon>
        <taxon>Bacillota</taxon>
        <taxon>Clostridia</taxon>
        <taxon>Lachnospirales</taxon>
        <taxon>Lachnospiraceae</taxon>
        <taxon>Hungatella</taxon>
    </lineage>
</organism>
<name>G5IES8_9FIRM</name>
<dbReference type="OrthoDB" id="1823132at2"/>
<keyword evidence="3" id="KW-1185">Reference proteome</keyword>
<feature type="domain" description="DUF6472" evidence="1">
    <location>
        <begin position="7"/>
        <end position="62"/>
    </location>
</feature>
<dbReference type="AlphaFoldDB" id="G5IES8"/>
<evidence type="ECO:0000313" key="3">
    <source>
        <dbReference type="Proteomes" id="UP000005384"/>
    </source>
</evidence>
<dbReference type="Pfam" id="PF20076">
    <property type="entry name" value="DUF6472"/>
    <property type="match status" value="1"/>
</dbReference>
<dbReference type="PATRIC" id="fig|742737.3.peg.2029"/>
<dbReference type="Proteomes" id="UP000005384">
    <property type="component" value="Unassembled WGS sequence"/>
</dbReference>
<dbReference type="RefSeq" id="WP_006779985.1">
    <property type="nucleotide sequence ID" value="NZ_CP040506.1"/>
</dbReference>
<evidence type="ECO:0000313" key="2">
    <source>
        <dbReference type="EMBL" id="EHI60021.1"/>
    </source>
</evidence>
<evidence type="ECO:0000259" key="1">
    <source>
        <dbReference type="Pfam" id="PF20076"/>
    </source>
</evidence>
<sequence>MKKQSQTSCESCGNYVYDEEYGYYVCEADLDEDEMAGFLGSQSFQCPYYQLDDEYRIVRKQM</sequence>
<gene>
    <name evidence="2" type="ORF">HMPREF9473_02005</name>
</gene>
<accession>G5IES8</accession>
<proteinExistence type="predicted"/>
<dbReference type="EMBL" id="ADLN01000038">
    <property type="protein sequence ID" value="EHI60021.1"/>
    <property type="molecule type" value="Genomic_DNA"/>
</dbReference>
<dbReference type="InterPro" id="IPR045525">
    <property type="entry name" value="DUF6472"/>
</dbReference>
<protein>
    <recommendedName>
        <fullName evidence="1">DUF6472 domain-containing protein</fullName>
    </recommendedName>
</protein>
<reference evidence="2 3" key="1">
    <citation type="submission" date="2011-08" db="EMBL/GenBank/DDBJ databases">
        <title>The Genome Sequence of Clostridium hathewayi WAL-18680.</title>
        <authorList>
            <consortium name="The Broad Institute Genome Sequencing Platform"/>
            <person name="Earl A."/>
            <person name="Ward D."/>
            <person name="Feldgarden M."/>
            <person name="Gevers D."/>
            <person name="Finegold S.M."/>
            <person name="Summanen P.H."/>
            <person name="Molitoris D.R."/>
            <person name="Song M."/>
            <person name="Daigneault M."/>
            <person name="Allen-Vercoe E."/>
            <person name="Young S.K."/>
            <person name="Zeng Q."/>
            <person name="Gargeya S."/>
            <person name="Fitzgerald M."/>
            <person name="Haas B."/>
            <person name="Abouelleil A."/>
            <person name="Alvarado L."/>
            <person name="Arachchi H.M."/>
            <person name="Berlin A."/>
            <person name="Brown A."/>
            <person name="Chapman S.B."/>
            <person name="Chen Z."/>
            <person name="Dunbar C."/>
            <person name="Freedman E."/>
            <person name="Gearin G."/>
            <person name="Gellesch M."/>
            <person name="Goldberg J."/>
            <person name="Griggs A."/>
            <person name="Gujja S."/>
            <person name="Heiman D."/>
            <person name="Howarth C."/>
            <person name="Larson L."/>
            <person name="Lui A."/>
            <person name="MacDonald P.J.P."/>
            <person name="Montmayeur A."/>
            <person name="Murphy C."/>
            <person name="Neiman D."/>
            <person name="Pearson M."/>
            <person name="Priest M."/>
            <person name="Roberts A."/>
            <person name="Saif S."/>
            <person name="Shea T."/>
            <person name="Shenoy N."/>
            <person name="Sisk P."/>
            <person name="Stolte C."/>
            <person name="Sykes S."/>
            <person name="Wortman J."/>
            <person name="Nusbaum C."/>
            <person name="Birren B."/>
        </authorList>
    </citation>
    <scope>NUCLEOTIDE SEQUENCE [LARGE SCALE GENOMIC DNA]</scope>
    <source>
        <strain evidence="2 3">WAL-18680</strain>
    </source>
</reference>
<comment type="caution">
    <text evidence="2">The sequence shown here is derived from an EMBL/GenBank/DDBJ whole genome shotgun (WGS) entry which is preliminary data.</text>
</comment>
<dbReference type="HOGENOM" id="CLU_193593_0_0_9"/>